<evidence type="ECO:0000313" key="3">
    <source>
        <dbReference type="EMBL" id="KAK4143288.1"/>
    </source>
</evidence>
<dbReference type="EMBL" id="MU853588">
    <property type="protein sequence ID" value="KAK4143288.1"/>
    <property type="molecule type" value="Genomic_DNA"/>
</dbReference>
<dbReference type="Pfam" id="PF25422">
    <property type="entry name" value="DUF7892"/>
    <property type="match status" value="1"/>
</dbReference>
<proteinExistence type="predicted"/>
<dbReference type="Proteomes" id="UP001302676">
    <property type="component" value="Unassembled WGS sequence"/>
</dbReference>
<dbReference type="SUPFAM" id="SSF81383">
    <property type="entry name" value="F-box domain"/>
    <property type="match status" value="1"/>
</dbReference>
<feature type="region of interest" description="Disordered" evidence="1">
    <location>
        <begin position="957"/>
        <end position="1170"/>
    </location>
</feature>
<keyword evidence="4" id="KW-1185">Reference proteome</keyword>
<evidence type="ECO:0000259" key="2">
    <source>
        <dbReference type="Pfam" id="PF25422"/>
    </source>
</evidence>
<feature type="region of interest" description="Disordered" evidence="1">
    <location>
        <begin position="1288"/>
        <end position="1336"/>
    </location>
</feature>
<reference evidence="3" key="2">
    <citation type="submission" date="2023-05" db="EMBL/GenBank/DDBJ databases">
        <authorList>
            <consortium name="Lawrence Berkeley National Laboratory"/>
            <person name="Steindorff A."/>
            <person name="Hensen N."/>
            <person name="Bonometti L."/>
            <person name="Westerberg I."/>
            <person name="Brannstrom I.O."/>
            <person name="Guillou S."/>
            <person name="Cros-Aarteil S."/>
            <person name="Calhoun S."/>
            <person name="Haridas S."/>
            <person name="Kuo A."/>
            <person name="Mondo S."/>
            <person name="Pangilinan J."/>
            <person name="Riley R."/>
            <person name="Labutti K."/>
            <person name="Andreopoulos B."/>
            <person name="Lipzen A."/>
            <person name="Chen C."/>
            <person name="Yanf M."/>
            <person name="Daum C."/>
            <person name="Ng V."/>
            <person name="Clum A."/>
            <person name="Ohm R."/>
            <person name="Martin F."/>
            <person name="Silar P."/>
            <person name="Natvig D."/>
            <person name="Lalanne C."/>
            <person name="Gautier V."/>
            <person name="Ament-Velasquez S.L."/>
            <person name="Kruys A."/>
            <person name="Hutchinson M.I."/>
            <person name="Powell A.J."/>
            <person name="Barry K."/>
            <person name="Miller A.N."/>
            <person name="Grigoriev I.V."/>
            <person name="Debuchy R."/>
            <person name="Gladieux P."/>
            <person name="Thoren M.H."/>
            <person name="Johannesson H."/>
        </authorList>
    </citation>
    <scope>NUCLEOTIDE SEQUENCE</scope>
    <source>
        <strain evidence="3">CBS 141.50</strain>
    </source>
</reference>
<dbReference type="GeneID" id="87820574"/>
<dbReference type="RefSeq" id="XP_062636659.1">
    <property type="nucleotide sequence ID" value="XM_062783961.1"/>
</dbReference>
<feature type="region of interest" description="Disordered" evidence="1">
    <location>
        <begin position="323"/>
        <end position="346"/>
    </location>
</feature>
<feature type="region of interest" description="Disordered" evidence="1">
    <location>
        <begin position="675"/>
        <end position="706"/>
    </location>
</feature>
<feature type="compositionally biased region" description="Polar residues" evidence="1">
    <location>
        <begin position="16"/>
        <end position="32"/>
    </location>
</feature>
<feature type="compositionally biased region" description="Basic and acidic residues" evidence="1">
    <location>
        <begin position="1145"/>
        <end position="1155"/>
    </location>
</feature>
<reference evidence="3" key="1">
    <citation type="journal article" date="2023" name="Mol. Phylogenet. Evol.">
        <title>Genome-scale phylogeny and comparative genomics of the fungal order Sordariales.</title>
        <authorList>
            <person name="Hensen N."/>
            <person name="Bonometti L."/>
            <person name="Westerberg I."/>
            <person name="Brannstrom I.O."/>
            <person name="Guillou S."/>
            <person name="Cros-Aarteil S."/>
            <person name="Calhoun S."/>
            <person name="Haridas S."/>
            <person name="Kuo A."/>
            <person name="Mondo S."/>
            <person name="Pangilinan J."/>
            <person name="Riley R."/>
            <person name="LaButti K."/>
            <person name="Andreopoulos B."/>
            <person name="Lipzen A."/>
            <person name="Chen C."/>
            <person name="Yan M."/>
            <person name="Daum C."/>
            <person name="Ng V."/>
            <person name="Clum A."/>
            <person name="Steindorff A."/>
            <person name="Ohm R.A."/>
            <person name="Martin F."/>
            <person name="Silar P."/>
            <person name="Natvig D.O."/>
            <person name="Lalanne C."/>
            <person name="Gautier V."/>
            <person name="Ament-Velasquez S.L."/>
            <person name="Kruys A."/>
            <person name="Hutchinson M.I."/>
            <person name="Powell A.J."/>
            <person name="Barry K."/>
            <person name="Miller A.N."/>
            <person name="Grigoriev I.V."/>
            <person name="Debuchy R."/>
            <person name="Gladieux P."/>
            <person name="Hiltunen Thoren M."/>
            <person name="Johannesson H."/>
        </authorList>
    </citation>
    <scope>NUCLEOTIDE SEQUENCE</scope>
    <source>
        <strain evidence="3">CBS 141.50</strain>
    </source>
</reference>
<feature type="compositionally biased region" description="Polar residues" evidence="1">
    <location>
        <begin position="976"/>
        <end position="988"/>
    </location>
</feature>
<dbReference type="CDD" id="cd09917">
    <property type="entry name" value="F-box_SF"/>
    <property type="match status" value="1"/>
</dbReference>
<feature type="compositionally biased region" description="Low complexity" evidence="1">
    <location>
        <begin position="1127"/>
        <end position="1139"/>
    </location>
</feature>
<dbReference type="InterPro" id="IPR057214">
    <property type="entry name" value="DUF7892"/>
</dbReference>
<feature type="compositionally biased region" description="Basic and acidic residues" evidence="1">
    <location>
        <begin position="1016"/>
        <end position="1039"/>
    </location>
</feature>
<feature type="compositionally biased region" description="Low complexity" evidence="1">
    <location>
        <begin position="1050"/>
        <end position="1062"/>
    </location>
</feature>
<accession>A0AAN6ZMF3</accession>
<protein>
    <recommendedName>
        <fullName evidence="2">DUF7892 domain-containing protein</fullName>
    </recommendedName>
</protein>
<name>A0AAN6ZMF3_9PEZI</name>
<organism evidence="3 4">
    <name type="scientific">Dichotomopilus funicola</name>
    <dbReference type="NCBI Taxonomy" id="1934379"/>
    <lineage>
        <taxon>Eukaryota</taxon>
        <taxon>Fungi</taxon>
        <taxon>Dikarya</taxon>
        <taxon>Ascomycota</taxon>
        <taxon>Pezizomycotina</taxon>
        <taxon>Sordariomycetes</taxon>
        <taxon>Sordariomycetidae</taxon>
        <taxon>Sordariales</taxon>
        <taxon>Chaetomiaceae</taxon>
        <taxon>Dichotomopilus</taxon>
    </lineage>
</organism>
<evidence type="ECO:0000256" key="1">
    <source>
        <dbReference type="SAM" id="MobiDB-lite"/>
    </source>
</evidence>
<evidence type="ECO:0000313" key="4">
    <source>
        <dbReference type="Proteomes" id="UP001302676"/>
    </source>
</evidence>
<feature type="domain" description="DUF7892" evidence="2">
    <location>
        <begin position="761"/>
        <end position="910"/>
    </location>
</feature>
<gene>
    <name evidence="3" type="ORF">C8A04DRAFT_37650</name>
</gene>
<sequence length="1336" mass="148249">MHVDSLERKRKLPNGRVSNDQVDPTQSEPTQNVKKIRLTASHAVVGLRSCYPEPSSSPTLDKSFLPAEVWHHVFTFCPPRSLGNLLAVNKLFNVYLDPASSVHRAPHRPANQGTLRTREPNDIWRKSRGLFWPQMPAPMDSKTELDMWRLACSPKCQGCGKLRALEPDAHNSRHPGPGDDGVVVVWGFGRCLCALCLLKCCHKELDLQISPSIPSIIIPALSFIFLTRERDVFSAAAVEQTPLPDGLSATKLFLKADVENLQEEFSRVQEMGQGTISEWLKGLTSRGSDAQHQPVKWERWEASGGVSKMCSVLYPGFTARAPTSLPPKPLLNPNLAQSTTPGRHERTAEEAAEIKAARKAEIERRSLLLDPPLRADVLCRIPAFQAATHIVAPLTDDAWDRLKPRLLAQRADAEALEIVRKSEPIPRTEHSQPCLETTLAAGKEARDLVDKHWEEVQAPLRAKIAGYADEVLRDDWNKGKKVTKENCSRFAVDALLHVRAQFYAHVSKTMAAAKLAGTPADIDPPEGPFTQKLTLENMKWIFDTKFKPHTEHLRKELFYCNGCEGNYKAFGFEGVIQHYAAKHTKTLSVGSIIVHWRAEWPEHPPFSATPRTAQSPFHPLVPSGFPPVGSAPLAINYPYPPSELVPPPPPAPSPGYPYPTGYEFPPPVFNGPYQQPPPPHPHAFHPQHPAQFPAPPLPPPGYGQLQPPYATPPGPYQGFQSTAAPYGLLTGPPDSTYGPPQNGQYDYLNQYAPSMHPPFPDLYTTKVDDIARNSREVWRALGDIKDFPGDARVWVTIHHTVKRFQSRFYETPLLSMFIDGLSNHKEMRPVRNVNELICKTCHLALDSANGAKQDRKEFSLPQLTNHFQLEHSGLTQGSAAASDWAVDMVWVRNLSRLPQYVSSANEPQRALISAALPPVPELPPVPTASQAYAIEPHHSGPTPSVDGRATAATGALEVPQRKRHQMSSGLHDHSTPETLSENGGSTYTDDGWRAPHASRPGKKGMPPKAETSTDGLFEKRFKKREENRKWEEERKRDATSRLLEGAIGRAATPPAAYPSASTRQPGVDVAGRNQAGTQGERRASPQDGATFQAETRAEKFSTVATTHQQQPEEYEKLRQFRGHQGISESTRFTTSPSTTPLDSQSDLRRGEERTRTSLVGLAPPPADVPYYPYPAATERQLERYRHSHTQPSFVDRPHGHNGESYGLLAARPENRTHEAALPETDRPVHYDSIGLRGRPVVETYEIVHVIDEQGEYYVRRPLRREPEPRYVYQARGVLHETSAYPAGGIRSAPFPPPGFVPDAARAGANGGPDNRPGGRRTDPAYLEEYDPRFPAA</sequence>
<dbReference type="InterPro" id="IPR036047">
    <property type="entry name" value="F-box-like_dom_sf"/>
</dbReference>
<feature type="region of interest" description="Disordered" evidence="1">
    <location>
        <begin position="1"/>
        <end position="32"/>
    </location>
</feature>
<comment type="caution">
    <text evidence="3">The sequence shown here is derived from an EMBL/GenBank/DDBJ whole genome shotgun (WGS) entry which is preliminary data.</text>
</comment>
<feature type="compositionally biased region" description="Pro residues" evidence="1">
    <location>
        <begin position="692"/>
        <end position="701"/>
    </location>
</feature>
<feature type="compositionally biased region" description="Polar residues" evidence="1">
    <location>
        <begin position="1102"/>
        <end position="1111"/>
    </location>
</feature>